<feature type="domain" description="Pyrroline-5-carboxylate reductase catalytic N-terminal" evidence="2">
    <location>
        <begin position="2"/>
        <end position="86"/>
    </location>
</feature>
<dbReference type="RefSeq" id="WP_083983004.1">
    <property type="nucleotide sequence ID" value="NZ_LAJG01000042.1"/>
</dbReference>
<dbReference type="Gene3D" id="3.40.50.720">
    <property type="entry name" value="NAD(P)-binding Rossmann-like Domain"/>
    <property type="match status" value="1"/>
</dbReference>
<comment type="caution">
    <text evidence="3">The sequence shown here is derived from an EMBL/GenBank/DDBJ whole genome shotgun (WGS) entry which is preliminary data.</text>
</comment>
<dbReference type="GO" id="GO:0015677">
    <property type="term" value="P:copper ion import"/>
    <property type="evidence" value="ECO:0007669"/>
    <property type="project" value="TreeGrafter"/>
</dbReference>
<dbReference type="InterPro" id="IPR051267">
    <property type="entry name" value="STEAP_metalloreductase"/>
</dbReference>
<name>A0A0F5L3A4_9HYPH</name>
<dbReference type="GO" id="GO:0005886">
    <property type="term" value="C:plasma membrane"/>
    <property type="evidence" value="ECO:0007669"/>
    <property type="project" value="TreeGrafter"/>
</dbReference>
<dbReference type="GO" id="GO:0052851">
    <property type="term" value="F:ferric-chelate reductase (NADPH) activity"/>
    <property type="evidence" value="ECO:0007669"/>
    <property type="project" value="TreeGrafter"/>
</dbReference>
<dbReference type="InterPro" id="IPR036291">
    <property type="entry name" value="NAD(P)-bd_dom_sf"/>
</dbReference>
<accession>A0A0F5L3A4</accession>
<dbReference type="AlphaFoldDB" id="A0A0F5L3A4"/>
<protein>
    <recommendedName>
        <fullName evidence="2">Pyrroline-5-carboxylate reductase catalytic N-terminal domain-containing protein</fullName>
    </recommendedName>
</protein>
<organism evidence="3 4">
    <name type="scientific">Devosia soli</name>
    <dbReference type="NCBI Taxonomy" id="361041"/>
    <lineage>
        <taxon>Bacteria</taxon>
        <taxon>Pseudomonadati</taxon>
        <taxon>Pseudomonadota</taxon>
        <taxon>Alphaproteobacteria</taxon>
        <taxon>Hyphomicrobiales</taxon>
        <taxon>Devosiaceae</taxon>
        <taxon>Devosia</taxon>
    </lineage>
</organism>
<dbReference type="OrthoDB" id="5524287at2"/>
<dbReference type="PATRIC" id="fig|361041.3.peg.3058"/>
<evidence type="ECO:0000256" key="1">
    <source>
        <dbReference type="ARBA" id="ARBA00023002"/>
    </source>
</evidence>
<dbReference type="PANTHER" id="PTHR14239:SF0">
    <property type="entry name" value="F420-DEPENDENT NADP REDUCTASE"/>
    <property type="match status" value="1"/>
</dbReference>
<dbReference type="SUPFAM" id="SSF51735">
    <property type="entry name" value="NAD(P)-binding Rossmann-fold domains"/>
    <property type="match status" value="1"/>
</dbReference>
<evidence type="ECO:0000313" key="4">
    <source>
        <dbReference type="Proteomes" id="UP000033514"/>
    </source>
</evidence>
<dbReference type="InterPro" id="IPR028939">
    <property type="entry name" value="P5C_Rdtase_cat_N"/>
</dbReference>
<evidence type="ECO:0000313" key="3">
    <source>
        <dbReference type="EMBL" id="KKB76695.1"/>
    </source>
</evidence>
<reference evidence="3 4" key="1">
    <citation type="submission" date="2015-03" db="EMBL/GenBank/DDBJ databases">
        <authorList>
            <person name="Hassan Y.I."/>
            <person name="Lepp D."/>
            <person name="Zhou T."/>
        </authorList>
    </citation>
    <scope>NUCLEOTIDE SEQUENCE [LARGE SCALE GENOMIC DNA]</scope>
    <source>
        <strain evidence="3 4">GH2-10</strain>
    </source>
</reference>
<dbReference type="PANTHER" id="PTHR14239">
    <property type="entry name" value="DUDULIN-RELATED"/>
    <property type="match status" value="1"/>
</dbReference>
<keyword evidence="4" id="KW-1185">Reference proteome</keyword>
<keyword evidence="1" id="KW-0560">Oxidoreductase</keyword>
<dbReference type="STRING" id="361041.VW35_18230"/>
<dbReference type="EMBL" id="LAJG01000042">
    <property type="protein sequence ID" value="KKB76695.1"/>
    <property type="molecule type" value="Genomic_DNA"/>
</dbReference>
<gene>
    <name evidence="3" type="ORF">VW35_18230</name>
</gene>
<dbReference type="Pfam" id="PF03807">
    <property type="entry name" value="F420_oxidored"/>
    <property type="match status" value="1"/>
</dbReference>
<proteinExistence type="predicted"/>
<sequence length="198" mass="20923">MRIGILGSGQVGGTVAKKLAQLGHDVMIGSPHAKDKTAEFPGIKLGTAEEAASHGEWLVNAMHGEAAVEVLPSLNTAGKILIDIGNFEGSIEGPLERSLGETLQQALPQVRLVKTLNHVSAHLMVDPVHLGKTLTIFIASNDDEAKTAVTELLKAIGWQDIFDLGDLSACRAMEYVAASWVAIEKAVGGPNFSLVLVR</sequence>
<dbReference type="GO" id="GO:0008823">
    <property type="term" value="F:cupric reductase (NADH) activity"/>
    <property type="evidence" value="ECO:0007669"/>
    <property type="project" value="TreeGrafter"/>
</dbReference>
<dbReference type="Proteomes" id="UP000033514">
    <property type="component" value="Unassembled WGS sequence"/>
</dbReference>
<evidence type="ECO:0000259" key="2">
    <source>
        <dbReference type="Pfam" id="PF03807"/>
    </source>
</evidence>